<dbReference type="Gene3D" id="3.40.50.720">
    <property type="entry name" value="NAD(P)-binding Rossmann-like Domain"/>
    <property type="match status" value="1"/>
</dbReference>
<dbReference type="OrthoDB" id="809632at2759"/>
<name>A0A4Y7SFJ9_COPMI</name>
<dbReference type="Gene3D" id="3.90.180.10">
    <property type="entry name" value="Medium-chain alcohol dehydrogenases, catalytic domain"/>
    <property type="match status" value="1"/>
</dbReference>
<reference evidence="2 3" key="1">
    <citation type="journal article" date="2019" name="Nat. Ecol. Evol.">
        <title>Megaphylogeny resolves global patterns of mushroom evolution.</title>
        <authorList>
            <person name="Varga T."/>
            <person name="Krizsan K."/>
            <person name="Foldi C."/>
            <person name="Dima B."/>
            <person name="Sanchez-Garcia M."/>
            <person name="Sanchez-Ramirez S."/>
            <person name="Szollosi G.J."/>
            <person name="Szarkandi J.G."/>
            <person name="Papp V."/>
            <person name="Albert L."/>
            <person name="Andreopoulos W."/>
            <person name="Angelini C."/>
            <person name="Antonin V."/>
            <person name="Barry K.W."/>
            <person name="Bougher N.L."/>
            <person name="Buchanan P."/>
            <person name="Buyck B."/>
            <person name="Bense V."/>
            <person name="Catcheside P."/>
            <person name="Chovatia M."/>
            <person name="Cooper J."/>
            <person name="Damon W."/>
            <person name="Desjardin D."/>
            <person name="Finy P."/>
            <person name="Geml J."/>
            <person name="Haridas S."/>
            <person name="Hughes K."/>
            <person name="Justo A."/>
            <person name="Karasinski D."/>
            <person name="Kautmanova I."/>
            <person name="Kiss B."/>
            <person name="Kocsube S."/>
            <person name="Kotiranta H."/>
            <person name="LaButti K.M."/>
            <person name="Lechner B.E."/>
            <person name="Liimatainen K."/>
            <person name="Lipzen A."/>
            <person name="Lukacs Z."/>
            <person name="Mihaltcheva S."/>
            <person name="Morgado L.N."/>
            <person name="Niskanen T."/>
            <person name="Noordeloos M.E."/>
            <person name="Ohm R.A."/>
            <person name="Ortiz-Santana B."/>
            <person name="Ovrebo C."/>
            <person name="Racz N."/>
            <person name="Riley R."/>
            <person name="Savchenko A."/>
            <person name="Shiryaev A."/>
            <person name="Soop K."/>
            <person name="Spirin V."/>
            <person name="Szebenyi C."/>
            <person name="Tomsovsky M."/>
            <person name="Tulloss R.E."/>
            <person name="Uehling J."/>
            <person name="Grigoriev I.V."/>
            <person name="Vagvolgyi C."/>
            <person name="Papp T."/>
            <person name="Martin F.M."/>
            <person name="Miettinen O."/>
            <person name="Hibbett D.S."/>
            <person name="Nagy L.G."/>
        </authorList>
    </citation>
    <scope>NUCLEOTIDE SEQUENCE [LARGE SCALE GENOMIC DNA]</scope>
    <source>
        <strain evidence="2 3">FP101781</strain>
    </source>
</reference>
<protein>
    <submittedName>
        <fullName evidence="2">Uncharacterized protein</fullName>
    </submittedName>
</protein>
<keyword evidence="3" id="KW-1185">Reference proteome</keyword>
<accession>A0A4Y7SFJ9</accession>
<evidence type="ECO:0000313" key="2">
    <source>
        <dbReference type="EMBL" id="TEB20547.1"/>
    </source>
</evidence>
<organism evidence="2 3">
    <name type="scientific">Coprinellus micaceus</name>
    <name type="common">Glistening ink-cap mushroom</name>
    <name type="synonym">Coprinus micaceus</name>
    <dbReference type="NCBI Taxonomy" id="71717"/>
    <lineage>
        <taxon>Eukaryota</taxon>
        <taxon>Fungi</taxon>
        <taxon>Dikarya</taxon>
        <taxon>Basidiomycota</taxon>
        <taxon>Agaricomycotina</taxon>
        <taxon>Agaricomycetes</taxon>
        <taxon>Agaricomycetidae</taxon>
        <taxon>Agaricales</taxon>
        <taxon>Agaricineae</taxon>
        <taxon>Psathyrellaceae</taxon>
        <taxon>Coprinellus</taxon>
    </lineage>
</organism>
<sequence length="261" mass="29194">MRPPLFSLLSGSDFEISLLECGMISSYNNSDVPHKNAGHVPRHQRLHRLASPGPARFRLLRRGPQPVADGTLKSKEEEVFEGLQRVGDALLAVQKGANKTKAVIRVAEASGCLDEQSPSPVVPRRDPLPALVAFSPHFSHVHERRCYGEVGEHWFVSCYKYSPPLFPLFFTFVSDFHSSIPITFEPPPHPPTPPPPTPTPFLSCFARVYLTQRSSLEHASPRLFEVRPARGVQHLSFRRDIQGDCAPQRDNDLPRPRAEEG</sequence>
<evidence type="ECO:0000256" key="1">
    <source>
        <dbReference type="SAM" id="MobiDB-lite"/>
    </source>
</evidence>
<evidence type="ECO:0000313" key="3">
    <source>
        <dbReference type="Proteomes" id="UP000298030"/>
    </source>
</evidence>
<dbReference type="EMBL" id="QPFP01000136">
    <property type="protein sequence ID" value="TEB20547.1"/>
    <property type="molecule type" value="Genomic_DNA"/>
</dbReference>
<proteinExistence type="predicted"/>
<dbReference type="STRING" id="71717.A0A4Y7SFJ9"/>
<gene>
    <name evidence="2" type="ORF">FA13DRAFT_1820057</name>
</gene>
<dbReference type="Proteomes" id="UP000298030">
    <property type="component" value="Unassembled WGS sequence"/>
</dbReference>
<dbReference type="AlphaFoldDB" id="A0A4Y7SFJ9"/>
<feature type="region of interest" description="Disordered" evidence="1">
    <location>
        <begin position="240"/>
        <end position="261"/>
    </location>
</feature>
<comment type="caution">
    <text evidence="2">The sequence shown here is derived from an EMBL/GenBank/DDBJ whole genome shotgun (WGS) entry which is preliminary data.</text>
</comment>